<comment type="caution">
    <text evidence="14">The sequence shown here is derived from an EMBL/GenBank/DDBJ whole genome shotgun (WGS) entry which is preliminary data.</text>
</comment>
<feature type="modified residue" description="N6-(pyridoxal phosphate)lysine" evidence="12">
    <location>
        <position position="201"/>
    </location>
</feature>
<evidence type="ECO:0000256" key="1">
    <source>
        <dbReference type="ARBA" id="ARBA00004915"/>
    </source>
</evidence>
<comment type="subunit">
    <text evidence="12">Homodimer.</text>
</comment>
<comment type="function">
    <text evidence="12">Catalyzes the reversible conversion of 3-phosphohydroxypyruvate to phosphoserine and of 3-hydroxy-2-oxo-4-phosphonooxybutanoate to phosphohydroxythreonine.</text>
</comment>
<dbReference type="Proteomes" id="UP000018211">
    <property type="component" value="Unassembled WGS sequence"/>
</dbReference>
<dbReference type="GO" id="GO:0004648">
    <property type="term" value="F:O-phospho-L-serine:2-oxoglutarate aminotransferase activity"/>
    <property type="evidence" value="ECO:0007669"/>
    <property type="project" value="UniProtKB-UniRule"/>
</dbReference>
<dbReference type="Gene3D" id="3.40.640.10">
    <property type="entry name" value="Type I PLP-dependent aspartate aminotransferase-like (Major domain)"/>
    <property type="match status" value="1"/>
</dbReference>
<keyword evidence="7 12" id="KW-0663">Pyridoxal phosphate</keyword>
<dbReference type="HAMAP" id="MF_00160">
    <property type="entry name" value="SerC_aminotrans_5"/>
    <property type="match status" value="1"/>
</dbReference>
<evidence type="ECO:0000256" key="5">
    <source>
        <dbReference type="ARBA" id="ARBA00022605"/>
    </source>
</evidence>
<gene>
    <name evidence="12 14" type="primary">serC</name>
    <name evidence="14" type="ORF">VIBNISOn1_710029</name>
</gene>
<dbReference type="FunFam" id="3.90.1150.10:FF:000006">
    <property type="entry name" value="Phosphoserine aminotransferase"/>
    <property type="match status" value="1"/>
</dbReference>
<dbReference type="InterPro" id="IPR015422">
    <property type="entry name" value="PyrdxlP-dep_Trfase_small"/>
</dbReference>
<dbReference type="NCBIfam" id="TIGR01364">
    <property type="entry name" value="serC_1"/>
    <property type="match status" value="1"/>
</dbReference>
<feature type="domain" description="Aminotransferase class V" evidence="13">
    <location>
        <begin position="4"/>
        <end position="353"/>
    </location>
</feature>
<name>A0AAV2VW50_9VIBR</name>
<dbReference type="SUPFAM" id="SSF53383">
    <property type="entry name" value="PLP-dependent transferases"/>
    <property type="match status" value="1"/>
</dbReference>
<evidence type="ECO:0000256" key="3">
    <source>
        <dbReference type="ARBA" id="ARBA00006904"/>
    </source>
</evidence>
<comment type="cofactor">
    <cofactor evidence="12">
        <name>pyridoxal 5'-phosphate</name>
        <dbReference type="ChEBI" id="CHEBI:597326"/>
    </cofactor>
    <text evidence="12">Binds 1 pyridoxal phosphate per subunit.</text>
</comment>
<dbReference type="InterPro" id="IPR000192">
    <property type="entry name" value="Aminotrans_V_dom"/>
</dbReference>
<keyword evidence="8 12" id="KW-0664">Pyridoxine biosynthesis</keyword>
<evidence type="ECO:0000313" key="15">
    <source>
        <dbReference type="Proteomes" id="UP000018211"/>
    </source>
</evidence>
<protein>
    <recommendedName>
        <fullName evidence="12">Phosphoserine aminotransferase</fullName>
        <ecNumber evidence="12">2.6.1.52</ecNumber>
    </recommendedName>
    <alternativeName>
        <fullName evidence="12">Phosphohydroxythreonine aminotransferase</fullName>
        <shortName evidence="12">PSAT</shortName>
    </alternativeName>
</protein>
<dbReference type="Gene3D" id="3.90.1150.10">
    <property type="entry name" value="Aspartate Aminotransferase, domain 1"/>
    <property type="match status" value="1"/>
</dbReference>
<feature type="binding site" evidence="12">
    <location>
        <begin position="76"/>
        <end position="77"/>
    </location>
    <ligand>
        <name>pyridoxal 5'-phosphate</name>
        <dbReference type="ChEBI" id="CHEBI:597326"/>
    </ligand>
</feature>
<evidence type="ECO:0000256" key="2">
    <source>
        <dbReference type="ARBA" id="ARBA00005099"/>
    </source>
</evidence>
<evidence type="ECO:0000259" key="13">
    <source>
        <dbReference type="Pfam" id="PF00266"/>
    </source>
</evidence>
<comment type="catalytic activity">
    <reaction evidence="11 12">
        <text>O-phospho-L-serine + 2-oxoglutarate = 3-phosphooxypyruvate + L-glutamate</text>
        <dbReference type="Rhea" id="RHEA:14329"/>
        <dbReference type="ChEBI" id="CHEBI:16810"/>
        <dbReference type="ChEBI" id="CHEBI:18110"/>
        <dbReference type="ChEBI" id="CHEBI:29985"/>
        <dbReference type="ChEBI" id="CHEBI:57524"/>
        <dbReference type="EC" id="2.6.1.52"/>
    </reaction>
</comment>
<dbReference type="PANTHER" id="PTHR43247:SF1">
    <property type="entry name" value="PHOSPHOSERINE AMINOTRANSFERASE"/>
    <property type="match status" value="1"/>
</dbReference>
<sequence length="380" mass="42626">MGKVYSFSAGPAMLPREVLLKAQSELLDWQQTGMSVMEFSHQSDEFAIIREETEARLRTLMSIPDDYHVLFSHGGGSGQFSAVPLNLIDQREAMNRQRADFLVYGHWASGAYEEAKKFCLPRKLDIACTRGGLRAISPEQDWHIDPSAQFVFVCPNETVNGIEYHALPETNVPIVADVSSSILSRPIDVSRYGVIYAGTQKNIGPSGLAITIIRKDLIRADRHNIPKILDYRHQVEHLSMANTPPTFAWYLCGEVLKWVEQQGGVSALFLRNQEKANALYQCIDESDLYINDIHPDCRSIMNVTFRIARPETEQRFLDRAHQAGLKGLKGHKVTGGIRASIYNAMPYEGVEALIQFMKAFEIEHTQRVRSAVSSTSSPTA</sequence>
<dbReference type="InterPro" id="IPR015421">
    <property type="entry name" value="PyrdxlP-dep_Trfase_major"/>
</dbReference>
<dbReference type="EC" id="2.6.1.52" evidence="12"/>
<proteinExistence type="inferred from homology"/>
<evidence type="ECO:0000313" key="14">
    <source>
        <dbReference type="EMBL" id="CCO48929.1"/>
    </source>
</evidence>
<organism evidence="14 15">
    <name type="scientific">Vibrio nigripulchritudo SOn1</name>
    <dbReference type="NCBI Taxonomy" id="1238450"/>
    <lineage>
        <taxon>Bacteria</taxon>
        <taxon>Pseudomonadati</taxon>
        <taxon>Pseudomonadota</taxon>
        <taxon>Gammaproteobacteria</taxon>
        <taxon>Vibrionales</taxon>
        <taxon>Vibrionaceae</taxon>
        <taxon>Vibrio</taxon>
    </lineage>
</organism>
<evidence type="ECO:0000256" key="10">
    <source>
        <dbReference type="ARBA" id="ARBA00047630"/>
    </source>
</evidence>
<keyword evidence="12" id="KW-0963">Cytoplasm</keyword>
<dbReference type="GO" id="GO:0030170">
    <property type="term" value="F:pyridoxal phosphate binding"/>
    <property type="evidence" value="ECO:0007669"/>
    <property type="project" value="UniProtKB-UniRule"/>
</dbReference>
<dbReference type="InterPro" id="IPR015424">
    <property type="entry name" value="PyrdxlP-dep_Trfase"/>
</dbReference>
<feature type="binding site" evidence="12">
    <location>
        <position position="177"/>
    </location>
    <ligand>
        <name>pyridoxal 5'-phosphate</name>
        <dbReference type="ChEBI" id="CHEBI:597326"/>
    </ligand>
</feature>
<dbReference type="AlphaFoldDB" id="A0AAV2VW50"/>
<comment type="similarity">
    <text evidence="3 12">Belongs to the class-V pyridoxal-phosphate-dependent aminotransferase family. SerC subfamily.</text>
</comment>
<comment type="catalytic activity">
    <reaction evidence="10 12">
        <text>4-(phosphooxy)-L-threonine + 2-oxoglutarate = (R)-3-hydroxy-2-oxo-4-phosphooxybutanoate + L-glutamate</text>
        <dbReference type="Rhea" id="RHEA:16573"/>
        <dbReference type="ChEBI" id="CHEBI:16810"/>
        <dbReference type="ChEBI" id="CHEBI:29985"/>
        <dbReference type="ChEBI" id="CHEBI:58452"/>
        <dbReference type="ChEBI" id="CHEBI:58538"/>
        <dbReference type="EC" id="2.6.1.52"/>
    </reaction>
</comment>
<feature type="binding site" evidence="12">
    <location>
        <position position="158"/>
    </location>
    <ligand>
        <name>pyridoxal 5'-phosphate</name>
        <dbReference type="ChEBI" id="CHEBI:597326"/>
    </ligand>
</feature>
<evidence type="ECO:0000256" key="4">
    <source>
        <dbReference type="ARBA" id="ARBA00022576"/>
    </source>
</evidence>
<keyword evidence="4 12" id="KW-0032">Aminotransferase</keyword>
<dbReference type="NCBIfam" id="NF003764">
    <property type="entry name" value="PRK05355.1"/>
    <property type="match status" value="1"/>
</dbReference>
<accession>A0AAV2VW50</accession>
<keyword evidence="5 12" id="KW-0028">Amino-acid biosynthesis</keyword>
<comment type="caution">
    <text evidence="12">Lacks conserved residue(s) required for the propagation of feature annotation.</text>
</comment>
<dbReference type="FunFam" id="3.40.640.10:FF:000010">
    <property type="entry name" value="Phosphoserine aminotransferase"/>
    <property type="match status" value="1"/>
</dbReference>
<feature type="binding site" evidence="12">
    <location>
        <position position="200"/>
    </location>
    <ligand>
        <name>pyridoxal 5'-phosphate</name>
        <dbReference type="ChEBI" id="CHEBI:597326"/>
    </ligand>
</feature>
<dbReference type="RefSeq" id="WP_022613242.1">
    <property type="nucleotide sequence ID" value="NZ_LK391965.1"/>
</dbReference>
<reference evidence="14 15" key="1">
    <citation type="journal article" date="2013" name="ISME J.">
        <title>Comparative genomics of pathogenic lineages of Vibrio nigripulchritudo identifies virulence-associated traits.</title>
        <authorList>
            <person name="Goudenege D."/>
            <person name="Labreuche Y."/>
            <person name="Krin E."/>
            <person name="Ansquer D."/>
            <person name="Mangenot S."/>
            <person name="Calteau A."/>
            <person name="Medigue C."/>
            <person name="Mazel D."/>
            <person name="Polz M.F."/>
            <person name="Le Roux F."/>
        </authorList>
    </citation>
    <scope>NUCLEOTIDE SEQUENCE [LARGE SCALE GENOMIC DNA]</scope>
    <source>
        <strain evidence="14 15">SOn1</strain>
    </source>
</reference>
<dbReference type="PANTHER" id="PTHR43247">
    <property type="entry name" value="PHOSPHOSERINE AMINOTRANSFERASE"/>
    <property type="match status" value="1"/>
</dbReference>
<evidence type="ECO:0000256" key="11">
    <source>
        <dbReference type="ARBA" id="ARBA00049007"/>
    </source>
</evidence>
<feature type="binding site" evidence="12">
    <location>
        <position position="107"/>
    </location>
    <ligand>
        <name>pyridoxal 5'-phosphate</name>
        <dbReference type="ChEBI" id="CHEBI:597326"/>
    </ligand>
</feature>
<evidence type="ECO:0000256" key="9">
    <source>
        <dbReference type="ARBA" id="ARBA00023299"/>
    </source>
</evidence>
<dbReference type="GO" id="GO:0008615">
    <property type="term" value="P:pyridoxine biosynthetic process"/>
    <property type="evidence" value="ECO:0007669"/>
    <property type="project" value="UniProtKB-UniRule"/>
</dbReference>
<keyword evidence="9 12" id="KW-0718">Serine biosynthesis</keyword>
<feature type="binding site" evidence="12">
    <location>
        <begin position="242"/>
        <end position="243"/>
    </location>
    <ligand>
        <name>pyridoxal 5'-phosphate</name>
        <dbReference type="ChEBI" id="CHEBI:597326"/>
    </ligand>
</feature>
<comment type="pathway">
    <text evidence="1 12">Cofactor biosynthesis; pyridoxine 5'-phosphate biosynthesis; pyridoxine 5'-phosphate from D-erythrose 4-phosphate: step 3/5.</text>
</comment>
<evidence type="ECO:0000256" key="6">
    <source>
        <dbReference type="ARBA" id="ARBA00022679"/>
    </source>
</evidence>
<evidence type="ECO:0000256" key="12">
    <source>
        <dbReference type="HAMAP-Rule" id="MF_00160"/>
    </source>
</evidence>
<dbReference type="Pfam" id="PF00266">
    <property type="entry name" value="Aminotran_5"/>
    <property type="match status" value="1"/>
</dbReference>
<evidence type="ECO:0000256" key="8">
    <source>
        <dbReference type="ARBA" id="ARBA00023096"/>
    </source>
</evidence>
<dbReference type="GO" id="GO:0005737">
    <property type="term" value="C:cytoplasm"/>
    <property type="evidence" value="ECO:0007669"/>
    <property type="project" value="UniProtKB-SubCell"/>
</dbReference>
<dbReference type="PIRSF" id="PIRSF000525">
    <property type="entry name" value="SerC"/>
    <property type="match status" value="1"/>
</dbReference>
<comment type="pathway">
    <text evidence="2 12">Amino-acid biosynthesis; L-serine biosynthesis; L-serine from 3-phospho-D-glycerate: step 2/3.</text>
</comment>
<dbReference type="InterPro" id="IPR022278">
    <property type="entry name" value="Pser_aminoTfrase"/>
</dbReference>
<dbReference type="EMBL" id="CAOF01000166">
    <property type="protein sequence ID" value="CCO48929.1"/>
    <property type="molecule type" value="Genomic_DNA"/>
</dbReference>
<keyword evidence="6 12" id="KW-0808">Transferase</keyword>
<evidence type="ECO:0000256" key="7">
    <source>
        <dbReference type="ARBA" id="ARBA00022898"/>
    </source>
</evidence>
<dbReference type="GO" id="GO:0006564">
    <property type="term" value="P:L-serine biosynthetic process"/>
    <property type="evidence" value="ECO:0007669"/>
    <property type="project" value="UniProtKB-UniRule"/>
</dbReference>
<comment type="subcellular location">
    <subcellularLocation>
        <location evidence="12">Cytoplasm</location>
    </subcellularLocation>
</comment>